<dbReference type="PROSITE" id="PS51318">
    <property type="entry name" value="TAT"/>
    <property type="match status" value="1"/>
</dbReference>
<dbReference type="InterPro" id="IPR005805">
    <property type="entry name" value="Rieske_Fe-S_prot_C"/>
</dbReference>
<dbReference type="InterPro" id="IPR017941">
    <property type="entry name" value="Rieske_2Fe-2S"/>
</dbReference>
<feature type="domain" description="Rieske" evidence="11">
    <location>
        <begin position="61"/>
        <end position="153"/>
    </location>
</feature>
<gene>
    <name evidence="12" type="ORF">FHX37_2542</name>
</gene>
<sequence>MPGSPSEGRNRRDGASRRRLLGAAGCAAVAGALAGCARGGDGGGDGGNGGPSGTGEPTGGTNLGSTDDIPTGGGRVYSGENVVVTRPDSGTFRAFSATCTHEGCTVGGISDGTINCPCHGSRFALDDAAVVAGPASEPLPEREVTVHDGEIWVD</sequence>
<keyword evidence="5" id="KW-0408">Iron</keyword>
<dbReference type="GO" id="GO:0051537">
    <property type="term" value="F:2 iron, 2 sulfur cluster binding"/>
    <property type="evidence" value="ECO:0007669"/>
    <property type="project" value="UniProtKB-KW"/>
</dbReference>
<evidence type="ECO:0000256" key="7">
    <source>
        <dbReference type="ARBA" id="ARBA00023157"/>
    </source>
</evidence>
<name>A0A543NL96_9ACTN</name>
<evidence type="ECO:0000256" key="5">
    <source>
        <dbReference type="ARBA" id="ARBA00023004"/>
    </source>
</evidence>
<dbReference type="AlphaFoldDB" id="A0A543NL96"/>
<dbReference type="GO" id="GO:0016705">
    <property type="term" value="F:oxidoreductase activity, acting on paired donors, with incorporation or reduction of molecular oxygen"/>
    <property type="evidence" value="ECO:0007669"/>
    <property type="project" value="UniProtKB-ARBA"/>
</dbReference>
<dbReference type="Pfam" id="PF00355">
    <property type="entry name" value="Rieske"/>
    <property type="match status" value="1"/>
</dbReference>
<dbReference type="Gene3D" id="2.102.10.10">
    <property type="entry name" value="Rieske [2Fe-2S] iron-sulphur domain"/>
    <property type="match status" value="1"/>
</dbReference>
<dbReference type="PROSITE" id="PS51296">
    <property type="entry name" value="RIESKE"/>
    <property type="match status" value="1"/>
</dbReference>
<keyword evidence="4" id="KW-0479">Metal-binding</keyword>
<evidence type="ECO:0000256" key="4">
    <source>
        <dbReference type="ARBA" id="ARBA00022723"/>
    </source>
</evidence>
<comment type="cofactor">
    <cofactor evidence="9">
        <name>[2Fe-2S] cluster</name>
        <dbReference type="ChEBI" id="CHEBI:190135"/>
    </cofactor>
</comment>
<keyword evidence="6" id="KW-0411">Iron-sulfur</keyword>
<keyword evidence="3" id="KW-0001">2Fe-2S</keyword>
<dbReference type="EMBL" id="VFQC01000001">
    <property type="protein sequence ID" value="TQN32567.1"/>
    <property type="molecule type" value="Genomic_DNA"/>
</dbReference>
<dbReference type="OrthoDB" id="25106at2"/>
<evidence type="ECO:0000259" key="11">
    <source>
        <dbReference type="PROSITE" id="PS51296"/>
    </source>
</evidence>
<dbReference type="FunFam" id="2.102.10.10:FF:000016">
    <property type="entry name" value="Nitrite reductase/ring-hydroxylating ferredoxin subunit"/>
    <property type="match status" value="1"/>
</dbReference>
<feature type="compositionally biased region" description="Gly residues" evidence="10">
    <location>
        <begin position="39"/>
        <end position="62"/>
    </location>
</feature>
<evidence type="ECO:0000256" key="9">
    <source>
        <dbReference type="ARBA" id="ARBA00034078"/>
    </source>
</evidence>
<accession>A0A543NL96</accession>
<evidence type="ECO:0000256" key="1">
    <source>
        <dbReference type="ARBA" id="ARBA00002494"/>
    </source>
</evidence>
<evidence type="ECO:0000313" key="12">
    <source>
        <dbReference type="EMBL" id="TQN32567.1"/>
    </source>
</evidence>
<evidence type="ECO:0000256" key="8">
    <source>
        <dbReference type="ARBA" id="ARBA00029586"/>
    </source>
</evidence>
<evidence type="ECO:0000256" key="3">
    <source>
        <dbReference type="ARBA" id="ARBA00022714"/>
    </source>
</evidence>
<feature type="region of interest" description="Disordered" evidence="10">
    <location>
        <begin position="39"/>
        <end position="78"/>
    </location>
</feature>
<dbReference type="InterPro" id="IPR014349">
    <property type="entry name" value="Rieske_Fe-S_prot"/>
</dbReference>
<evidence type="ECO:0000256" key="10">
    <source>
        <dbReference type="SAM" id="MobiDB-lite"/>
    </source>
</evidence>
<dbReference type="InterPro" id="IPR006311">
    <property type="entry name" value="TAT_signal"/>
</dbReference>
<keyword evidence="13" id="KW-1185">Reference proteome</keyword>
<dbReference type="GO" id="GO:0004497">
    <property type="term" value="F:monooxygenase activity"/>
    <property type="evidence" value="ECO:0007669"/>
    <property type="project" value="UniProtKB-ARBA"/>
</dbReference>
<proteinExistence type="predicted"/>
<dbReference type="GO" id="GO:0046872">
    <property type="term" value="F:metal ion binding"/>
    <property type="evidence" value="ECO:0007669"/>
    <property type="project" value="UniProtKB-KW"/>
</dbReference>
<dbReference type="SUPFAM" id="SSF50022">
    <property type="entry name" value="ISP domain"/>
    <property type="match status" value="1"/>
</dbReference>
<dbReference type="Proteomes" id="UP000317422">
    <property type="component" value="Unassembled WGS sequence"/>
</dbReference>
<evidence type="ECO:0000313" key="13">
    <source>
        <dbReference type="Proteomes" id="UP000317422"/>
    </source>
</evidence>
<evidence type="ECO:0000256" key="2">
    <source>
        <dbReference type="ARBA" id="ARBA00015816"/>
    </source>
</evidence>
<dbReference type="RefSeq" id="WP_141924042.1">
    <property type="nucleotide sequence ID" value="NZ_VFQC01000001.1"/>
</dbReference>
<dbReference type="CDD" id="cd03467">
    <property type="entry name" value="Rieske"/>
    <property type="match status" value="1"/>
</dbReference>
<protein>
    <recommendedName>
        <fullName evidence="2">Cytochrome bc1 complex Rieske iron-sulfur subunit</fullName>
    </recommendedName>
    <alternativeName>
        <fullName evidence="8">Cytochrome bc1 reductase complex subunit QcrA</fullName>
    </alternativeName>
</protein>
<organism evidence="12 13">
    <name type="scientific">Haloactinospora alba</name>
    <dbReference type="NCBI Taxonomy" id="405555"/>
    <lineage>
        <taxon>Bacteria</taxon>
        <taxon>Bacillati</taxon>
        <taxon>Actinomycetota</taxon>
        <taxon>Actinomycetes</taxon>
        <taxon>Streptosporangiales</taxon>
        <taxon>Nocardiopsidaceae</taxon>
        <taxon>Haloactinospora</taxon>
    </lineage>
</organism>
<dbReference type="GO" id="GO:0016020">
    <property type="term" value="C:membrane"/>
    <property type="evidence" value="ECO:0007669"/>
    <property type="project" value="InterPro"/>
</dbReference>
<reference evidence="12 13" key="1">
    <citation type="submission" date="2019-06" db="EMBL/GenBank/DDBJ databases">
        <title>Sequencing the genomes of 1000 actinobacteria strains.</title>
        <authorList>
            <person name="Klenk H.-P."/>
        </authorList>
    </citation>
    <scope>NUCLEOTIDE SEQUENCE [LARGE SCALE GENOMIC DNA]</scope>
    <source>
        <strain evidence="12 13">DSM 45015</strain>
    </source>
</reference>
<dbReference type="PRINTS" id="PR00162">
    <property type="entry name" value="RIESKE"/>
</dbReference>
<comment type="caution">
    <text evidence="12">The sequence shown here is derived from an EMBL/GenBank/DDBJ whole genome shotgun (WGS) entry which is preliminary data.</text>
</comment>
<evidence type="ECO:0000256" key="6">
    <source>
        <dbReference type="ARBA" id="ARBA00023014"/>
    </source>
</evidence>
<dbReference type="InterPro" id="IPR036922">
    <property type="entry name" value="Rieske_2Fe-2S_sf"/>
</dbReference>
<dbReference type="PANTHER" id="PTHR10134">
    <property type="entry name" value="CYTOCHROME B-C1 COMPLEX SUBUNIT RIESKE, MITOCHONDRIAL"/>
    <property type="match status" value="1"/>
</dbReference>
<comment type="function">
    <text evidence="1">Iron-sulfur subunit of the cytochrome bc1 complex, an essential component of the respiratory electron transport chain required for ATP synthesis. The bc1 complex catalyzes the oxidation of menaquinol and the reduction of cytochrome c in the respiratory chain. The bc1 complex operates through a Q-cycle mechanism that couples electron transfer to generation of the proton gradient that drives ATP synthesis.</text>
</comment>
<keyword evidence="7" id="KW-1015">Disulfide bond</keyword>